<keyword evidence="3" id="KW-1185">Reference proteome</keyword>
<comment type="caution">
    <text evidence="2">The sequence shown here is derived from an EMBL/GenBank/DDBJ whole genome shotgun (WGS) entry which is preliminary data.</text>
</comment>
<dbReference type="OrthoDB" id="2208410at2"/>
<organism evidence="2 3">
    <name type="scientific">Thioclava pacifica DSM 10166</name>
    <dbReference type="NCBI Taxonomy" id="1353537"/>
    <lineage>
        <taxon>Bacteria</taxon>
        <taxon>Pseudomonadati</taxon>
        <taxon>Pseudomonadota</taxon>
        <taxon>Alphaproteobacteria</taxon>
        <taxon>Rhodobacterales</taxon>
        <taxon>Paracoccaceae</taxon>
        <taxon>Thioclava</taxon>
    </lineage>
</organism>
<protein>
    <submittedName>
        <fullName evidence="2">Uncharacterized protein</fullName>
    </submittedName>
</protein>
<feature type="transmembrane region" description="Helical" evidence="1">
    <location>
        <begin position="15"/>
        <end position="35"/>
    </location>
</feature>
<dbReference type="EMBL" id="AUND01000001">
    <property type="protein sequence ID" value="KEO56088.1"/>
    <property type="molecule type" value="Genomic_DNA"/>
</dbReference>
<dbReference type="Proteomes" id="UP000027432">
    <property type="component" value="Unassembled WGS sequence"/>
</dbReference>
<keyword evidence="1" id="KW-0472">Membrane</keyword>
<evidence type="ECO:0000256" key="1">
    <source>
        <dbReference type="SAM" id="Phobius"/>
    </source>
</evidence>
<name>A0A074JKI0_9RHOB</name>
<proteinExistence type="predicted"/>
<evidence type="ECO:0000313" key="3">
    <source>
        <dbReference type="Proteomes" id="UP000027432"/>
    </source>
</evidence>
<accession>A0A074JKI0</accession>
<dbReference type="AlphaFoldDB" id="A0A074JKI0"/>
<keyword evidence="1" id="KW-0812">Transmembrane</keyword>
<dbReference type="RefSeq" id="WP_157617010.1">
    <property type="nucleotide sequence ID" value="NZ_AUND01000001.1"/>
</dbReference>
<reference evidence="2 3" key="1">
    <citation type="submission" date="2013-07" db="EMBL/GenBank/DDBJ databases">
        <title>Thioclava pacifica DSM 10166 Genome Sequencing.</title>
        <authorList>
            <person name="Lai Q."/>
            <person name="Shao Z."/>
        </authorList>
    </citation>
    <scope>NUCLEOTIDE SEQUENCE [LARGE SCALE GENOMIC DNA]</scope>
    <source>
        <strain evidence="2 3">DSM 10166</strain>
    </source>
</reference>
<keyword evidence="1" id="KW-1133">Transmembrane helix</keyword>
<sequence>MSGIALGGIAIGSQLFTGTIMLIVGGLIATAIIYAPRDAFGEIFGGLFDG</sequence>
<gene>
    <name evidence="2" type="ORF">TP2_00785</name>
</gene>
<evidence type="ECO:0000313" key="2">
    <source>
        <dbReference type="EMBL" id="KEO56088.1"/>
    </source>
</evidence>